<evidence type="ECO:0000256" key="1">
    <source>
        <dbReference type="ARBA" id="ARBA00004418"/>
    </source>
</evidence>
<keyword evidence="3" id="KW-0813">Transport</keyword>
<name>A0A953I1E7_9BACT</name>
<dbReference type="GO" id="GO:0042597">
    <property type="term" value="C:periplasmic space"/>
    <property type="evidence" value="ECO:0007669"/>
    <property type="project" value="UniProtKB-SubCell"/>
</dbReference>
<dbReference type="AlphaFoldDB" id="A0A953I1E7"/>
<evidence type="ECO:0000313" key="4">
    <source>
        <dbReference type="EMBL" id="MBY5959522.1"/>
    </source>
</evidence>
<dbReference type="Pfam" id="PF13416">
    <property type="entry name" value="SBP_bac_8"/>
    <property type="match status" value="1"/>
</dbReference>
<dbReference type="EMBL" id="JAHVHU010000015">
    <property type="protein sequence ID" value="MBY5959522.1"/>
    <property type="molecule type" value="Genomic_DNA"/>
</dbReference>
<organism evidence="4 5">
    <name type="scientific">Membranihabitans marinus</name>
    <dbReference type="NCBI Taxonomy" id="1227546"/>
    <lineage>
        <taxon>Bacteria</taxon>
        <taxon>Pseudomonadati</taxon>
        <taxon>Bacteroidota</taxon>
        <taxon>Saprospiria</taxon>
        <taxon>Saprospirales</taxon>
        <taxon>Saprospiraceae</taxon>
        <taxon>Membranihabitans</taxon>
    </lineage>
</organism>
<sequence length="363" mass="41586">MAVAQRYEELNPGVRIHWEKRTLDEFGHKPIDQMIHDYDLIVIDHPWAGYCFDRNLVLDLKNLLSTSQWMELEHHCVGKSFESYYFENKLLAIPIDAAAPTPSWRPDLMTERSLQLPETWEDLIQLADQKQVIMPGFGADLFLNWMMVLHALNANPFTDPDRICDKDKGLEAMRMLKRLAEPMPEEMFGWNPIKVAELMTQNDDFAYCAFAYSYGNYCRPSYVRKPIKYGKHVLLDGTPLRSILGGTGLAISAGCPEVQLAIDFSMFCADARIQSTLYTYAGGQPVRQETWQDNELDAFAGGFFADSYRAHEDAVLRPRYNGYVAFQEKGGIPLQRFVKGEISMDQAWDTMNTQYQLSRESGT</sequence>
<evidence type="ECO:0000256" key="3">
    <source>
        <dbReference type="ARBA" id="ARBA00022448"/>
    </source>
</evidence>
<comment type="subcellular location">
    <subcellularLocation>
        <location evidence="1">Periplasm</location>
    </subcellularLocation>
</comment>
<dbReference type="InterPro" id="IPR050490">
    <property type="entry name" value="Bact_solute-bd_prot1"/>
</dbReference>
<dbReference type="PANTHER" id="PTHR43649">
    <property type="entry name" value="ARABINOSE-BINDING PROTEIN-RELATED"/>
    <property type="match status" value="1"/>
</dbReference>
<accession>A0A953I1E7</accession>
<dbReference type="InterPro" id="IPR006059">
    <property type="entry name" value="SBP"/>
</dbReference>
<comment type="caution">
    <text evidence="4">The sequence shown here is derived from an EMBL/GenBank/DDBJ whole genome shotgun (WGS) entry which is preliminary data.</text>
</comment>
<gene>
    <name evidence="4" type="ORF">KUV50_15325</name>
</gene>
<dbReference type="Gene3D" id="3.40.190.10">
    <property type="entry name" value="Periplasmic binding protein-like II"/>
    <property type="match status" value="1"/>
</dbReference>
<evidence type="ECO:0000256" key="2">
    <source>
        <dbReference type="ARBA" id="ARBA00008520"/>
    </source>
</evidence>
<evidence type="ECO:0000313" key="5">
    <source>
        <dbReference type="Proteomes" id="UP000753961"/>
    </source>
</evidence>
<dbReference type="RefSeq" id="WP_222581059.1">
    <property type="nucleotide sequence ID" value="NZ_JAHVHU010000015.1"/>
</dbReference>
<keyword evidence="5" id="KW-1185">Reference proteome</keyword>
<comment type="similarity">
    <text evidence="2">Belongs to the bacterial solute-binding protein 1 family.</text>
</comment>
<protein>
    <submittedName>
        <fullName evidence="4">Extracellular solute-binding protein</fullName>
    </submittedName>
</protein>
<dbReference type="SUPFAM" id="SSF53850">
    <property type="entry name" value="Periplasmic binding protein-like II"/>
    <property type="match status" value="1"/>
</dbReference>
<proteinExistence type="inferred from homology"/>
<reference evidence="4" key="1">
    <citation type="submission" date="2021-06" db="EMBL/GenBank/DDBJ databases">
        <title>44 bacteria genomes isolated from Dapeng, Shenzhen.</title>
        <authorList>
            <person name="Zheng W."/>
            <person name="Yu S."/>
            <person name="Huang Y."/>
        </authorList>
    </citation>
    <scope>NUCLEOTIDE SEQUENCE</scope>
    <source>
        <strain evidence="4">DP5N28-2</strain>
    </source>
</reference>
<dbReference type="PANTHER" id="PTHR43649:SF29">
    <property type="entry name" value="OSMOPROTECTIVE COMPOUNDS-BINDING PROTEIN GGTB"/>
    <property type="match status" value="1"/>
</dbReference>
<dbReference type="Proteomes" id="UP000753961">
    <property type="component" value="Unassembled WGS sequence"/>
</dbReference>